<feature type="region of interest" description="Disordered" evidence="1">
    <location>
        <begin position="74"/>
        <end position="101"/>
    </location>
</feature>
<organism evidence="3 4">
    <name type="scientific">Halorubrum glutamatedens</name>
    <dbReference type="NCBI Taxonomy" id="2707018"/>
    <lineage>
        <taxon>Archaea</taxon>
        <taxon>Methanobacteriati</taxon>
        <taxon>Methanobacteriota</taxon>
        <taxon>Stenosarchaea group</taxon>
        <taxon>Halobacteria</taxon>
        <taxon>Halobacteriales</taxon>
        <taxon>Haloferacaceae</taxon>
        <taxon>Halorubrum</taxon>
    </lineage>
</organism>
<protein>
    <recommendedName>
        <fullName evidence="2">DUF7999 domain-containing protein</fullName>
    </recommendedName>
</protein>
<name>A0ABD5QRX9_9EURY</name>
<dbReference type="Proteomes" id="UP001596145">
    <property type="component" value="Unassembled WGS sequence"/>
</dbReference>
<dbReference type="RefSeq" id="WP_343032406.1">
    <property type="nucleotide sequence ID" value="NZ_JBHSKV010000013.1"/>
</dbReference>
<feature type="compositionally biased region" description="Acidic residues" evidence="1">
    <location>
        <begin position="91"/>
        <end position="101"/>
    </location>
</feature>
<feature type="domain" description="DUF7999" evidence="2">
    <location>
        <begin position="3"/>
        <end position="76"/>
    </location>
</feature>
<evidence type="ECO:0000256" key="1">
    <source>
        <dbReference type="SAM" id="MobiDB-lite"/>
    </source>
</evidence>
<evidence type="ECO:0000313" key="4">
    <source>
        <dbReference type="Proteomes" id="UP001596145"/>
    </source>
</evidence>
<dbReference type="Pfam" id="PF26006">
    <property type="entry name" value="DUF7999"/>
    <property type="match status" value="1"/>
</dbReference>
<accession>A0ABD5QRX9</accession>
<comment type="caution">
    <text evidence="3">The sequence shown here is derived from an EMBL/GenBank/DDBJ whole genome shotgun (WGS) entry which is preliminary data.</text>
</comment>
<evidence type="ECO:0000313" key="3">
    <source>
        <dbReference type="EMBL" id="MFC5134883.1"/>
    </source>
</evidence>
<evidence type="ECO:0000259" key="2">
    <source>
        <dbReference type="Pfam" id="PF26006"/>
    </source>
</evidence>
<dbReference type="EMBL" id="JBHSKV010000013">
    <property type="protein sequence ID" value="MFC5134883.1"/>
    <property type="molecule type" value="Genomic_DNA"/>
</dbReference>
<dbReference type="InterPro" id="IPR058312">
    <property type="entry name" value="DUF7999"/>
</dbReference>
<gene>
    <name evidence="3" type="ORF">ACFPJA_09190</name>
</gene>
<keyword evidence="4" id="KW-1185">Reference proteome</keyword>
<reference evidence="3 4" key="1">
    <citation type="journal article" date="2019" name="Int. J. Syst. Evol. Microbiol.">
        <title>The Global Catalogue of Microorganisms (GCM) 10K type strain sequencing project: providing services to taxonomists for standard genome sequencing and annotation.</title>
        <authorList>
            <consortium name="The Broad Institute Genomics Platform"/>
            <consortium name="The Broad Institute Genome Sequencing Center for Infectious Disease"/>
            <person name="Wu L."/>
            <person name="Ma J."/>
        </authorList>
    </citation>
    <scope>NUCLEOTIDE SEQUENCE [LARGE SCALE GENOMIC DNA]</scope>
    <source>
        <strain evidence="3 4">CGMCC 1.16026</strain>
    </source>
</reference>
<proteinExistence type="predicted"/>
<sequence>MKRSGRYVVVRVRNDHDAMTVRDPSRNSTFHVVECDGEELEDLLDEVDLGDVVSLDLRRVGRRGNAWCAVDASPASDATPVVGEEEKPLSEGEEADPVVGC</sequence>
<dbReference type="AlphaFoldDB" id="A0ABD5QRX9"/>